<feature type="domain" description="Galactose-1-phosphate uridyl transferase C-terminal" evidence="12">
    <location>
        <begin position="246"/>
        <end position="426"/>
    </location>
</feature>
<keyword evidence="6 10" id="KW-0808">Transferase</keyword>
<dbReference type="InterPro" id="IPR005849">
    <property type="entry name" value="GalP_Utransf_N"/>
</dbReference>
<evidence type="ECO:0000259" key="11">
    <source>
        <dbReference type="Pfam" id="PF01087"/>
    </source>
</evidence>
<evidence type="ECO:0000256" key="6">
    <source>
        <dbReference type="ARBA" id="ARBA00022679"/>
    </source>
</evidence>
<evidence type="ECO:0000313" key="14">
    <source>
        <dbReference type="Proteomes" id="UP000604730"/>
    </source>
</evidence>
<evidence type="ECO:0000256" key="1">
    <source>
        <dbReference type="ARBA" id="ARBA00001107"/>
    </source>
</evidence>
<evidence type="ECO:0000256" key="7">
    <source>
        <dbReference type="ARBA" id="ARBA00022695"/>
    </source>
</evidence>
<comment type="catalytic activity">
    <reaction evidence="1 10">
        <text>alpha-D-galactose 1-phosphate + UDP-alpha-D-glucose = alpha-D-glucose 1-phosphate + UDP-alpha-D-galactose</text>
        <dbReference type="Rhea" id="RHEA:13989"/>
        <dbReference type="ChEBI" id="CHEBI:58336"/>
        <dbReference type="ChEBI" id="CHEBI:58601"/>
        <dbReference type="ChEBI" id="CHEBI:58885"/>
        <dbReference type="ChEBI" id="CHEBI:66914"/>
        <dbReference type="EC" id="2.7.7.12"/>
    </reaction>
</comment>
<comment type="caution">
    <text evidence="13">The sequence shown here is derived from an EMBL/GenBank/DDBJ whole genome shotgun (WGS) entry which is preliminary data.</text>
</comment>
<dbReference type="Pfam" id="PF02744">
    <property type="entry name" value="GalP_UDP_tr_C"/>
    <property type="match status" value="1"/>
</dbReference>
<comment type="similarity">
    <text evidence="4 10">Belongs to the galactose-1-phosphate uridylyltransferase type 2 family.</text>
</comment>
<evidence type="ECO:0000256" key="5">
    <source>
        <dbReference type="ARBA" id="ARBA00022490"/>
    </source>
</evidence>
<evidence type="ECO:0000256" key="4">
    <source>
        <dbReference type="ARBA" id="ARBA00008706"/>
    </source>
</evidence>
<evidence type="ECO:0000256" key="8">
    <source>
        <dbReference type="ARBA" id="ARBA00023144"/>
    </source>
</evidence>
<dbReference type="PIRSF" id="PIRSF006005">
    <property type="entry name" value="GalT_BS"/>
    <property type="match status" value="1"/>
</dbReference>
<feature type="domain" description="Galactose-1-phosphate uridyl transferase N-terminal" evidence="11">
    <location>
        <begin position="62"/>
        <end position="230"/>
    </location>
</feature>
<dbReference type="InterPro" id="IPR000766">
    <property type="entry name" value="GalP_uridyl_Trfase_II"/>
</dbReference>
<dbReference type="Proteomes" id="UP000604730">
    <property type="component" value="Unassembled WGS sequence"/>
</dbReference>
<dbReference type="GO" id="GO:0008108">
    <property type="term" value="F:UDP-glucose:hexose-1-phosphate uridylyltransferase activity"/>
    <property type="evidence" value="ECO:0007669"/>
    <property type="project" value="UniProtKB-EC"/>
</dbReference>
<gene>
    <name evidence="10 13" type="primary">galT</name>
    <name evidence="13" type="ORF">JJN12_11475</name>
</gene>
<evidence type="ECO:0000259" key="12">
    <source>
        <dbReference type="Pfam" id="PF02744"/>
    </source>
</evidence>
<organism evidence="13 14">
    <name type="scientific">Catonella massiliensis</name>
    <dbReference type="NCBI Taxonomy" id="2799636"/>
    <lineage>
        <taxon>Bacteria</taxon>
        <taxon>Bacillati</taxon>
        <taxon>Bacillota</taxon>
        <taxon>Clostridia</taxon>
        <taxon>Lachnospirales</taxon>
        <taxon>Lachnospiraceae</taxon>
        <taxon>Catonella</taxon>
    </lineage>
</organism>
<reference evidence="13 14" key="1">
    <citation type="submission" date="2021-01" db="EMBL/GenBank/DDBJ databases">
        <title>Isolation and description of Catonella massiliensis sp. nov., a novel Catonella species, isolated from a stable periodontitis subject.</title>
        <authorList>
            <person name="Antezack A."/>
            <person name="Boxberger M."/>
            <person name="La Scola B."/>
            <person name="Monnet-Corti V."/>
        </authorList>
    </citation>
    <scope>NUCLEOTIDE SEQUENCE [LARGE SCALE GENOMIC DNA]</scope>
    <source>
        <strain evidence="13 14">Marseille-Q4567</strain>
    </source>
</reference>
<evidence type="ECO:0000313" key="13">
    <source>
        <dbReference type="EMBL" id="MBK5898393.1"/>
    </source>
</evidence>
<evidence type="ECO:0000256" key="9">
    <source>
        <dbReference type="ARBA" id="ARBA00023277"/>
    </source>
</evidence>
<name>A0ABS1J2M4_9FIRM</name>
<proteinExistence type="inferred from homology"/>
<accession>A0ABS1J2M4</accession>
<dbReference type="RefSeq" id="WP_208429816.1">
    <property type="nucleotide sequence ID" value="NZ_JAEPRJ010000001.1"/>
</dbReference>
<dbReference type="PANTHER" id="PTHR39191:SF1">
    <property type="entry name" value="DUF4922 DOMAIN-CONTAINING PROTEIN"/>
    <property type="match status" value="1"/>
</dbReference>
<comment type="subcellular location">
    <subcellularLocation>
        <location evidence="2 10">Cytoplasm</location>
    </subcellularLocation>
</comment>
<dbReference type="EC" id="2.7.7.12" evidence="10"/>
<dbReference type="NCBIfam" id="NF003629">
    <property type="entry name" value="PRK05270.1-2"/>
    <property type="match status" value="1"/>
</dbReference>
<dbReference type="InterPro" id="IPR023425">
    <property type="entry name" value="GalP_uridyl_Trfase_II_CS"/>
</dbReference>
<evidence type="ECO:0000256" key="10">
    <source>
        <dbReference type="HAMAP-Rule" id="MF_00571"/>
    </source>
</evidence>
<dbReference type="InterPro" id="IPR005850">
    <property type="entry name" value="GalP_Utransf_C"/>
</dbReference>
<dbReference type="PROSITE" id="PS01163">
    <property type="entry name" value="GAL_P_UDP_TRANSF_II"/>
    <property type="match status" value="1"/>
</dbReference>
<keyword evidence="5 10" id="KW-0963">Cytoplasm</keyword>
<keyword evidence="8 10" id="KW-0299">Galactose metabolism</keyword>
<keyword evidence="9 10" id="KW-0119">Carbohydrate metabolism</keyword>
<protein>
    <recommendedName>
        <fullName evidence="10">Galactose-1-phosphate uridylyltransferase</fullName>
        <shortName evidence="10">Gal-1-P uridylyltransferase</shortName>
        <ecNumber evidence="10">2.7.7.12</ecNumber>
    </recommendedName>
    <alternativeName>
        <fullName evidence="10">UDP-glucose--hexose-1-phosphate uridylyltransferase</fullName>
    </alternativeName>
</protein>
<sequence>MIYKAIDRLIGYGLKKGLLEKEDIDYTRNKLLYTLCLPSYEGNGEIGECKEELCDILTDIISYAKDKGLVSDSITEQDLFDTKVMDCLLSRPSEIVRKFNELLKKSPKEATDWYYDFSKATNYIREDRIVKDVKWQADSPYGKLDITINLSKPEKDPKAIAAAKKLVQTGYPKCLLCRENEGFAGDMNKPARENHRLIPLTLSGENYFLQYSPYVYYNEHCIILNEGHVPMKIDRAVFLKLLEFTEKFPHYMAGSNADLPIVGGSILTHDHFQGGNYEFPMARAGLREEVWFKGYEDIKAGVVDWPMSVIRLTGKDYKKISELADKILGIWRGYSDEAVDVLAESDGEPHNTITPIARRRGEDFEIDLVLRNNRTTKEYPLGIFHPHDKLHHIKKENIGLIEVMGLAVLPGRLKSEMDSLRTALLEGKDIREDEVLGKHADWVDEFMAKHKDFNKDNAEEIIRQEIGLVFSEVLTDAGVYKDDEKGRKGILRFIERVNSL</sequence>
<comment type="pathway">
    <text evidence="3 10">Carbohydrate metabolism; galactose metabolism.</text>
</comment>
<evidence type="ECO:0000256" key="3">
    <source>
        <dbReference type="ARBA" id="ARBA00004947"/>
    </source>
</evidence>
<dbReference type="NCBIfam" id="TIGR01239">
    <property type="entry name" value="galT_2"/>
    <property type="match status" value="1"/>
</dbReference>
<dbReference type="EMBL" id="JAEPRJ010000001">
    <property type="protein sequence ID" value="MBK5898393.1"/>
    <property type="molecule type" value="Genomic_DNA"/>
</dbReference>
<dbReference type="Pfam" id="PF01087">
    <property type="entry name" value="GalP_UDP_transf"/>
    <property type="match status" value="1"/>
</dbReference>
<dbReference type="HAMAP" id="MF_00571">
    <property type="entry name" value="GalP_UDP_trans"/>
    <property type="match status" value="1"/>
</dbReference>
<keyword evidence="14" id="KW-1185">Reference proteome</keyword>
<evidence type="ECO:0000256" key="2">
    <source>
        <dbReference type="ARBA" id="ARBA00004496"/>
    </source>
</evidence>
<keyword evidence="7 10" id="KW-0548">Nucleotidyltransferase</keyword>
<dbReference type="PANTHER" id="PTHR39191">
    <property type="entry name" value="GALACTOSE-1-PHOSPHATE URIDYLYLTRANSFERASE"/>
    <property type="match status" value="1"/>
</dbReference>